<evidence type="ECO:0000313" key="2">
    <source>
        <dbReference type="EMBL" id="OXI48498.1"/>
    </source>
</evidence>
<dbReference type="Pfam" id="PF08874">
    <property type="entry name" value="DUF1835"/>
    <property type="match status" value="1"/>
</dbReference>
<evidence type="ECO:0000259" key="1">
    <source>
        <dbReference type="Pfam" id="PF08874"/>
    </source>
</evidence>
<protein>
    <recommendedName>
        <fullName evidence="1">DUF1835 domain-containing protein</fullName>
    </recommendedName>
</protein>
<reference evidence="2 3" key="2">
    <citation type="submission" date="2017-08" db="EMBL/GenBank/DDBJ databases">
        <title>WGS of novel Burkholderia cepaca complex species.</title>
        <authorList>
            <person name="Lipuma J."/>
            <person name="Spilker T."/>
        </authorList>
    </citation>
    <scope>NUCLEOTIDE SEQUENCE [LARGE SCALE GENOMIC DNA]</scope>
    <source>
        <strain evidence="2 3">AU17325</strain>
    </source>
</reference>
<name>A0A228J1R3_9BURK</name>
<dbReference type="AlphaFoldDB" id="A0A228J1R3"/>
<dbReference type="OrthoDB" id="127805at2"/>
<evidence type="ECO:0000313" key="3">
    <source>
        <dbReference type="Proteomes" id="UP000214600"/>
    </source>
</evidence>
<sequence length="416" mass="46689">MPQDPRATAQNGHIDLVRQRKRAKQLLKQLQAGIPVAGPGENLRRAASPVLADAQWLIARELGFASWPKLKSHVDAVEFAARHPEFAANDTADTQHWRCGNDIAHSLRVAGFRGEFHVFADPYCMGPVPRLEPEAFIDTRCEFISQCFDIPLPAVRQRAATEYGALSKLSRATHAVLWCEADAYDQLFLIAVLANMTRRPESLELVEIDSVPGVDRFVGLGQLAPQVLAWLWPRRRELTDDAFSLAREAWDAYRDATPLAWAALCREASPSLPLLAPALRRQLQELPSVRDGLGLTERLALEIVRDGDGLAWSQVFAELNLRRDPLPFLGDAMFYAMMRPLVEGACPLIKVHDELPEREKCIVGLTPLGEQVLQGNAYWQDHCDVPRWVGGTQILPRSTHWALDDNFTPVLRHRFD</sequence>
<accession>A0A228J1R3</accession>
<dbReference type="Proteomes" id="UP000214600">
    <property type="component" value="Unassembled WGS sequence"/>
</dbReference>
<dbReference type="InterPro" id="IPR014973">
    <property type="entry name" value="DUF1835"/>
</dbReference>
<reference evidence="3" key="1">
    <citation type="submission" date="2017-06" db="EMBL/GenBank/DDBJ databases">
        <authorList>
            <person name="LiPuma J."/>
            <person name="Spilker T."/>
        </authorList>
    </citation>
    <scope>NUCLEOTIDE SEQUENCE [LARGE SCALE GENOMIC DNA]</scope>
    <source>
        <strain evidence="3">AU17325</strain>
    </source>
</reference>
<comment type="caution">
    <text evidence="2">The sequence shown here is derived from an EMBL/GenBank/DDBJ whole genome shotgun (WGS) entry which is preliminary data.</text>
</comment>
<dbReference type="GeneID" id="99658345"/>
<feature type="domain" description="DUF1835" evidence="1">
    <location>
        <begin position="96"/>
        <end position="207"/>
    </location>
</feature>
<proteinExistence type="predicted"/>
<dbReference type="RefSeq" id="WP_089450161.1">
    <property type="nucleotide sequence ID" value="NZ_CP184468.1"/>
</dbReference>
<organism evidence="2 3">
    <name type="scientific">Burkholderia aenigmatica</name>
    <dbReference type="NCBI Taxonomy" id="2015348"/>
    <lineage>
        <taxon>Bacteria</taxon>
        <taxon>Pseudomonadati</taxon>
        <taxon>Pseudomonadota</taxon>
        <taxon>Betaproteobacteria</taxon>
        <taxon>Burkholderiales</taxon>
        <taxon>Burkholderiaceae</taxon>
        <taxon>Burkholderia</taxon>
        <taxon>Burkholderia cepacia complex</taxon>
    </lineage>
</organism>
<dbReference type="EMBL" id="NKFA01000003">
    <property type="protein sequence ID" value="OXI48498.1"/>
    <property type="molecule type" value="Genomic_DNA"/>
</dbReference>
<gene>
    <name evidence="2" type="ORF">CFB84_06140</name>
</gene>